<feature type="transmembrane region" description="Helical" evidence="1">
    <location>
        <begin position="65"/>
        <end position="84"/>
    </location>
</feature>
<feature type="transmembrane region" description="Helical" evidence="1">
    <location>
        <begin position="170"/>
        <end position="197"/>
    </location>
</feature>
<organism evidence="2 3">
    <name type="scientific">Brevibacterium metallidurans</name>
    <dbReference type="NCBI Taxonomy" id="1482676"/>
    <lineage>
        <taxon>Bacteria</taxon>
        <taxon>Bacillati</taxon>
        <taxon>Actinomycetota</taxon>
        <taxon>Actinomycetes</taxon>
        <taxon>Micrococcales</taxon>
        <taxon>Brevibacteriaceae</taxon>
        <taxon>Brevibacterium</taxon>
    </lineage>
</organism>
<sequence>MAGSVAAAAGTATPSFTARRLASGAAVAVDFAAGAFAAVDFVVAVFVAAVFFAAGAFVVEGALAAVDFVVVDFVVVDFLAAGVFAAEDFCVEDVLAADFVVAPVVGFAAVLAAAGVVDDDFAGEDEFVFAAPLLPPDVLVLAGELFAVEALFAAPDFAVEDVFFAVELTFVVAVFVVGFFAAADVAVAVFAAGFFVADVFAADAGDFAEVEPPDSLLPRGVADDELEGWFVIAVLLRETPDAGISSALPRLRVTPTADVMGTTYLSFRRLRSMVHRLSEWEAKS</sequence>
<comment type="caution">
    <text evidence="2">The sequence shown here is derived from an EMBL/GenBank/DDBJ whole genome shotgun (WGS) entry which is preliminary data.</text>
</comment>
<name>A0ABP3CA46_9MICO</name>
<keyword evidence="1" id="KW-0472">Membrane</keyword>
<keyword evidence="1" id="KW-0812">Transmembrane</keyword>
<reference evidence="2 3" key="1">
    <citation type="submission" date="2024-01" db="EMBL/GenBank/DDBJ databases">
        <title>Characterization of antibiotic resistant novel bacterial strains and their environmental applications.</title>
        <authorList>
            <person name="Manzoor S."/>
            <person name="Abbas S."/>
            <person name="Arshad M."/>
            <person name="Ahmed I."/>
        </authorList>
    </citation>
    <scope>NUCLEOTIDE SEQUENCE [LARGE SCALE GENOMIC DNA]</scope>
    <source>
        <strain evidence="2 3">NCCP-602</strain>
    </source>
</reference>
<gene>
    <name evidence="2" type="ORF">NCCP602_23890</name>
</gene>
<keyword evidence="1" id="KW-1133">Transmembrane helix</keyword>
<dbReference type="EMBL" id="BAAAAF010000009">
    <property type="protein sequence ID" value="GAA0036428.1"/>
    <property type="molecule type" value="Genomic_DNA"/>
</dbReference>
<feature type="transmembrane region" description="Helical" evidence="1">
    <location>
        <begin position="34"/>
        <end position="58"/>
    </location>
</feature>
<accession>A0ABP3CA46</accession>
<dbReference type="Proteomes" id="UP001498238">
    <property type="component" value="Unassembled WGS sequence"/>
</dbReference>
<feature type="transmembrane region" description="Helical" evidence="1">
    <location>
        <begin position="96"/>
        <end position="117"/>
    </location>
</feature>
<proteinExistence type="predicted"/>
<keyword evidence="3" id="KW-1185">Reference proteome</keyword>
<evidence type="ECO:0000256" key="1">
    <source>
        <dbReference type="SAM" id="Phobius"/>
    </source>
</evidence>
<protein>
    <submittedName>
        <fullName evidence="2">Uncharacterized protein</fullName>
    </submittedName>
</protein>
<evidence type="ECO:0000313" key="2">
    <source>
        <dbReference type="EMBL" id="GAA0036428.1"/>
    </source>
</evidence>
<evidence type="ECO:0000313" key="3">
    <source>
        <dbReference type="Proteomes" id="UP001498238"/>
    </source>
</evidence>